<comment type="function">
    <text evidence="11">Small subunit of the glutamine-dependent carbamoyl phosphate synthetase (CPSase). CPSase catalyzes the formation of carbamoyl phosphate from the ammonia moiety of glutamine, carbonate, and phosphate donated by ATP, constituting the first step of 2 biosynthetic pathways, one leading to arginine and/or urea and the other to pyrimidine nucleotides. The small subunit (glutamine amidotransferase) binds and cleaves glutamine to supply the large subunit with the substrate ammonia.</text>
</comment>
<dbReference type="NCBIfam" id="NF009475">
    <property type="entry name" value="PRK12838.1"/>
    <property type="match status" value="1"/>
</dbReference>
<feature type="domain" description="Carbamoyl-phosphate synthase small subunit N-terminal" evidence="12">
    <location>
        <begin position="13"/>
        <end position="143"/>
    </location>
</feature>
<gene>
    <name evidence="11" type="primary">carA</name>
    <name evidence="13" type="ORF">DC432_11555</name>
</gene>
<feature type="active site" evidence="11">
    <location>
        <position position="359"/>
    </location>
</feature>
<feature type="binding site" evidence="11">
    <location>
        <position position="268"/>
    </location>
    <ligand>
        <name>L-glutamine</name>
        <dbReference type="ChEBI" id="CHEBI:58359"/>
    </ligand>
</feature>
<dbReference type="GO" id="GO:0004088">
    <property type="term" value="F:carbamoyl-phosphate synthase (glutamine-hydrolyzing) activity"/>
    <property type="evidence" value="ECO:0007669"/>
    <property type="project" value="UniProtKB-UniRule"/>
</dbReference>
<evidence type="ECO:0000313" key="13">
    <source>
        <dbReference type="EMBL" id="PVE69241.1"/>
    </source>
</evidence>
<dbReference type="GO" id="GO:0004359">
    <property type="term" value="F:glutaminase activity"/>
    <property type="evidence" value="ECO:0007669"/>
    <property type="project" value="RHEA"/>
</dbReference>
<dbReference type="InterPro" id="IPR029062">
    <property type="entry name" value="Class_I_gatase-like"/>
</dbReference>
<dbReference type="PRINTS" id="PR00096">
    <property type="entry name" value="GATASE"/>
</dbReference>
<dbReference type="GO" id="GO:0006207">
    <property type="term" value="P:'de novo' pyrimidine nucleobase biosynthetic process"/>
    <property type="evidence" value="ECO:0007669"/>
    <property type="project" value="InterPro"/>
</dbReference>
<keyword evidence="8 11" id="KW-0665">Pyrimidine biosynthesis</keyword>
<dbReference type="SUPFAM" id="SSF52317">
    <property type="entry name" value="Class I glutamine amidotransferase-like"/>
    <property type="match status" value="1"/>
</dbReference>
<dbReference type="GO" id="GO:0006541">
    <property type="term" value="P:glutamine metabolic process"/>
    <property type="evidence" value="ECO:0007669"/>
    <property type="project" value="InterPro"/>
</dbReference>
<dbReference type="InterPro" id="IPR050472">
    <property type="entry name" value="Anth_synth/Amidotransfase"/>
</dbReference>
<feature type="binding site" evidence="11">
    <location>
        <position position="241"/>
    </location>
    <ligand>
        <name>L-glutamine</name>
        <dbReference type="ChEBI" id="CHEBI:58359"/>
    </ligand>
</feature>
<feature type="binding site" evidence="11">
    <location>
        <position position="309"/>
    </location>
    <ligand>
        <name>L-glutamine</name>
        <dbReference type="ChEBI" id="CHEBI:58359"/>
    </ligand>
</feature>
<protein>
    <recommendedName>
        <fullName evidence="11">Carbamoyl phosphate synthase small chain</fullName>
        <ecNumber evidence="11">6.3.5.5</ecNumber>
    </recommendedName>
    <alternativeName>
        <fullName evidence="11">Carbamoyl phosphate synthetase glutamine chain</fullName>
    </alternativeName>
</protein>
<evidence type="ECO:0000256" key="7">
    <source>
        <dbReference type="ARBA" id="ARBA00022962"/>
    </source>
</evidence>
<dbReference type="InterPro" id="IPR017926">
    <property type="entry name" value="GATASE"/>
</dbReference>
<accession>A0A2T7WEI1</accession>
<sequence length="390" mass="41774">MTALIPSALSAREPAVLVLEDGTRYTGRAYGARGETLGEVVFATGMTGYQETITDPSYAGQIVLQTAPHIGNTGVNDEDPESRRIWVAGYVVRDPSRMVSNWRANRSLDEALVEDGIVGISGIDTRAVTRRIRSSGSMRGGVFSGEAASLDADEQLRRVREAPGMAGRNLSAEVSVTEVEVTPATAERIGNLAVLDLGVKKSTIDNLAARGFDVHVFPQSATIDEIRAIEPVAAFYSNGPGDPAASDQHVELLRAVLGDGLPFFGICFGNQLLGRALGFGTYKLPFGHRGINQPVLDKTTGRVEITSQNHGFAVEAPLDEIIDSPAGFGRVEVSHIGLNDNVVEGLRALDIPAFSVQYHPEAASGPHDANYLFDRFRDMVIADQETKTNA</sequence>
<keyword evidence="6 11" id="KW-0067">ATP-binding</keyword>
<dbReference type="SMART" id="SM01097">
    <property type="entry name" value="CPSase_sm_chain"/>
    <property type="match status" value="1"/>
</dbReference>
<organism evidence="13 14">
    <name type="scientific">Microbacterium testaceum</name>
    <name type="common">Aureobacterium testaceum</name>
    <name type="synonym">Brevibacterium testaceum</name>
    <dbReference type="NCBI Taxonomy" id="2033"/>
    <lineage>
        <taxon>Bacteria</taxon>
        <taxon>Bacillati</taxon>
        <taxon>Actinomycetota</taxon>
        <taxon>Actinomycetes</taxon>
        <taxon>Micrococcales</taxon>
        <taxon>Microbacteriaceae</taxon>
        <taxon>Microbacterium</taxon>
    </lineage>
</organism>
<dbReference type="UniPathway" id="UPA00068">
    <property type="reaction ID" value="UER00171"/>
</dbReference>
<dbReference type="EC" id="6.3.5.5" evidence="11"/>
<keyword evidence="11" id="KW-0028">Amino-acid biosynthesis</keyword>
<comment type="catalytic activity">
    <reaction evidence="9 11">
        <text>hydrogencarbonate + L-glutamine + 2 ATP + H2O = carbamoyl phosphate + L-glutamate + 2 ADP + phosphate + 2 H(+)</text>
        <dbReference type="Rhea" id="RHEA:18633"/>
        <dbReference type="ChEBI" id="CHEBI:15377"/>
        <dbReference type="ChEBI" id="CHEBI:15378"/>
        <dbReference type="ChEBI" id="CHEBI:17544"/>
        <dbReference type="ChEBI" id="CHEBI:29985"/>
        <dbReference type="ChEBI" id="CHEBI:30616"/>
        <dbReference type="ChEBI" id="CHEBI:43474"/>
        <dbReference type="ChEBI" id="CHEBI:58228"/>
        <dbReference type="ChEBI" id="CHEBI:58359"/>
        <dbReference type="ChEBI" id="CHEBI:456216"/>
        <dbReference type="EC" id="6.3.5.5"/>
    </reaction>
</comment>
<dbReference type="GO" id="GO:0006526">
    <property type="term" value="P:L-arginine biosynthetic process"/>
    <property type="evidence" value="ECO:0007669"/>
    <property type="project" value="UniProtKB-UniRule"/>
</dbReference>
<feature type="binding site" evidence="11">
    <location>
        <position position="271"/>
    </location>
    <ligand>
        <name>L-glutamine</name>
        <dbReference type="ChEBI" id="CHEBI:58359"/>
    </ligand>
</feature>
<dbReference type="Pfam" id="PF00117">
    <property type="entry name" value="GATase"/>
    <property type="match status" value="1"/>
</dbReference>
<evidence type="ECO:0000256" key="10">
    <source>
        <dbReference type="ARBA" id="ARBA00049285"/>
    </source>
</evidence>
<dbReference type="PANTHER" id="PTHR43418:SF7">
    <property type="entry name" value="CARBAMOYL-PHOSPHATE SYNTHASE SMALL CHAIN"/>
    <property type="match status" value="1"/>
</dbReference>
<evidence type="ECO:0000313" key="14">
    <source>
        <dbReference type="Proteomes" id="UP000244649"/>
    </source>
</evidence>
<dbReference type="PANTHER" id="PTHR43418">
    <property type="entry name" value="MULTIFUNCTIONAL TRYPTOPHAN BIOSYNTHESIS PROTEIN-RELATED"/>
    <property type="match status" value="1"/>
</dbReference>
<dbReference type="EMBL" id="QDFT01000029">
    <property type="protein sequence ID" value="PVE69241.1"/>
    <property type="molecule type" value="Genomic_DNA"/>
</dbReference>
<name>A0A2T7WEI1_MICTE</name>
<feature type="active site" description="Nucleophile" evidence="11">
    <location>
        <position position="267"/>
    </location>
</feature>
<evidence type="ECO:0000256" key="9">
    <source>
        <dbReference type="ARBA" id="ARBA00048816"/>
    </source>
</evidence>
<dbReference type="FunFam" id="3.50.30.20:FF:000001">
    <property type="entry name" value="Carbamoyl-phosphate synthase small chain"/>
    <property type="match status" value="1"/>
</dbReference>
<dbReference type="Pfam" id="PF00988">
    <property type="entry name" value="CPSase_sm_chain"/>
    <property type="match status" value="1"/>
</dbReference>
<dbReference type="Gene3D" id="3.40.50.880">
    <property type="match status" value="1"/>
</dbReference>
<dbReference type="SUPFAM" id="SSF52021">
    <property type="entry name" value="Carbamoyl phosphate synthetase, small subunit N-terminal domain"/>
    <property type="match status" value="1"/>
</dbReference>
<dbReference type="PRINTS" id="PR00099">
    <property type="entry name" value="CPSGATASE"/>
</dbReference>
<evidence type="ECO:0000256" key="11">
    <source>
        <dbReference type="HAMAP-Rule" id="MF_01209"/>
    </source>
</evidence>
<dbReference type="InterPro" id="IPR002474">
    <property type="entry name" value="CarbamoylP_synth_ssu_N"/>
</dbReference>
<dbReference type="InterPro" id="IPR035686">
    <property type="entry name" value="CPSase_GATase1"/>
</dbReference>
<dbReference type="Gene3D" id="3.50.30.20">
    <property type="entry name" value="Carbamoyl-phosphate synthase small subunit, N-terminal domain"/>
    <property type="match status" value="1"/>
</dbReference>
<comment type="similarity">
    <text evidence="3 11">Belongs to the CarA family.</text>
</comment>
<comment type="catalytic activity">
    <reaction evidence="10 11">
        <text>L-glutamine + H2O = L-glutamate + NH4(+)</text>
        <dbReference type="Rhea" id="RHEA:15889"/>
        <dbReference type="ChEBI" id="CHEBI:15377"/>
        <dbReference type="ChEBI" id="CHEBI:28938"/>
        <dbReference type="ChEBI" id="CHEBI:29985"/>
        <dbReference type="ChEBI" id="CHEBI:58359"/>
    </reaction>
</comment>
<dbReference type="Proteomes" id="UP000244649">
    <property type="component" value="Unassembled WGS sequence"/>
</dbReference>
<evidence type="ECO:0000256" key="8">
    <source>
        <dbReference type="ARBA" id="ARBA00022975"/>
    </source>
</evidence>
<keyword evidence="5 11" id="KW-0547">Nucleotide-binding</keyword>
<dbReference type="AlphaFoldDB" id="A0A2T7WEI1"/>
<keyword evidence="7 11" id="KW-0315">Glutamine amidotransferase</keyword>
<comment type="caution">
    <text evidence="13">The sequence shown here is derived from an EMBL/GenBank/DDBJ whole genome shotgun (WGS) entry which is preliminary data.</text>
</comment>
<feature type="region of interest" description="CPSase" evidence="11">
    <location>
        <begin position="1"/>
        <end position="188"/>
    </location>
</feature>
<evidence type="ECO:0000256" key="5">
    <source>
        <dbReference type="ARBA" id="ARBA00022741"/>
    </source>
</evidence>
<dbReference type="InterPro" id="IPR006274">
    <property type="entry name" value="CarbamoylP_synth_ssu"/>
</dbReference>
<proteinExistence type="inferred from homology"/>
<dbReference type="HAMAP" id="MF_01209">
    <property type="entry name" value="CPSase_S_chain"/>
    <property type="match status" value="1"/>
</dbReference>
<dbReference type="CDD" id="cd01744">
    <property type="entry name" value="GATase1_CPSase"/>
    <property type="match status" value="1"/>
</dbReference>
<dbReference type="UniPathway" id="UPA00070">
    <property type="reaction ID" value="UER00115"/>
</dbReference>
<dbReference type="RefSeq" id="WP_116538023.1">
    <property type="nucleotide sequence ID" value="NZ_QDFT01000029.1"/>
</dbReference>
<feature type="binding site" evidence="11">
    <location>
        <position position="239"/>
    </location>
    <ligand>
        <name>L-glutamine</name>
        <dbReference type="ChEBI" id="CHEBI:58359"/>
    </ligand>
</feature>
<evidence type="ECO:0000256" key="6">
    <source>
        <dbReference type="ARBA" id="ARBA00022840"/>
    </source>
</evidence>
<feature type="active site" evidence="11">
    <location>
        <position position="361"/>
    </location>
</feature>
<comment type="subunit">
    <text evidence="11">Composed of two chains; the small (or glutamine) chain promotes the hydrolysis of glutamine to ammonia, which is used by the large (or ammonia) chain to synthesize carbamoyl phosphate. Tetramer of heterodimers (alpha,beta)4.</text>
</comment>
<evidence type="ECO:0000256" key="2">
    <source>
        <dbReference type="ARBA" id="ARBA00005077"/>
    </source>
</evidence>
<feature type="binding site" evidence="11">
    <location>
        <position position="311"/>
    </location>
    <ligand>
        <name>L-glutamine</name>
        <dbReference type="ChEBI" id="CHEBI:58359"/>
    </ligand>
</feature>
<comment type="pathway">
    <text evidence="1 11">Pyrimidine metabolism; UMP biosynthesis via de novo pathway; (S)-dihydroorotate from bicarbonate: step 1/3.</text>
</comment>
<comment type="pathway">
    <text evidence="2 11">Amino-acid biosynthesis; L-arginine biosynthesis; carbamoyl phosphate from bicarbonate: step 1/1.</text>
</comment>
<dbReference type="InterPro" id="IPR036480">
    <property type="entry name" value="CarbP_synth_ssu_N_sf"/>
</dbReference>
<dbReference type="GO" id="GO:0044205">
    <property type="term" value="P:'de novo' UMP biosynthetic process"/>
    <property type="evidence" value="ECO:0007669"/>
    <property type="project" value="UniProtKB-UniRule"/>
</dbReference>
<keyword evidence="11" id="KW-0055">Arginine biosynthesis</keyword>
<reference evidence="13 14" key="1">
    <citation type="submission" date="2018-04" db="EMBL/GenBank/DDBJ databases">
        <authorList>
            <person name="Go L.Y."/>
            <person name="Mitchell J.A."/>
        </authorList>
    </citation>
    <scope>NUCLEOTIDE SEQUENCE [LARGE SCALE GENOMIC DNA]</scope>
    <source>
        <strain evidence="13 14">TPD7010</strain>
    </source>
</reference>
<dbReference type="NCBIfam" id="TIGR01368">
    <property type="entry name" value="CPSaseIIsmall"/>
    <property type="match status" value="1"/>
</dbReference>
<evidence type="ECO:0000259" key="12">
    <source>
        <dbReference type="SMART" id="SM01097"/>
    </source>
</evidence>
<evidence type="ECO:0000256" key="4">
    <source>
        <dbReference type="ARBA" id="ARBA00022598"/>
    </source>
</evidence>
<evidence type="ECO:0000256" key="3">
    <source>
        <dbReference type="ARBA" id="ARBA00007800"/>
    </source>
</evidence>
<feature type="binding site" evidence="11">
    <location>
        <position position="57"/>
    </location>
    <ligand>
        <name>L-glutamine</name>
        <dbReference type="ChEBI" id="CHEBI:58359"/>
    </ligand>
</feature>
<dbReference type="GO" id="GO:0005524">
    <property type="term" value="F:ATP binding"/>
    <property type="evidence" value="ECO:0007669"/>
    <property type="project" value="UniProtKB-UniRule"/>
</dbReference>
<dbReference type="PROSITE" id="PS51273">
    <property type="entry name" value="GATASE_TYPE_1"/>
    <property type="match status" value="1"/>
</dbReference>
<evidence type="ECO:0000256" key="1">
    <source>
        <dbReference type="ARBA" id="ARBA00004812"/>
    </source>
</evidence>
<feature type="binding site" evidence="11">
    <location>
        <position position="312"/>
    </location>
    <ligand>
        <name>L-glutamine</name>
        <dbReference type="ChEBI" id="CHEBI:58359"/>
    </ligand>
</feature>
<keyword evidence="4 11" id="KW-0436">Ligase</keyword>